<dbReference type="SUPFAM" id="SSF63748">
    <property type="entry name" value="Tudor/PWWP/MBT"/>
    <property type="match status" value="1"/>
</dbReference>
<feature type="domain" description="PWWP" evidence="3">
    <location>
        <begin position="598"/>
        <end position="736"/>
    </location>
</feature>
<feature type="region of interest" description="Disordered" evidence="1">
    <location>
        <begin position="372"/>
        <end position="394"/>
    </location>
</feature>
<feature type="compositionally biased region" description="Polar residues" evidence="1">
    <location>
        <begin position="173"/>
        <end position="193"/>
    </location>
</feature>
<evidence type="ECO:0000313" key="5">
    <source>
        <dbReference type="Proteomes" id="UP001501920"/>
    </source>
</evidence>
<reference evidence="4 5" key="1">
    <citation type="submission" date="2020-10" db="EMBL/GenBank/DDBJ databases">
        <title>Pygocentrus nattereri (red-bellied piranha) genome, fPygNat1, primary haplotype.</title>
        <authorList>
            <person name="Myers G."/>
            <person name="Meyer A."/>
            <person name="Karagic N."/>
            <person name="Pippel M."/>
            <person name="Winkler S."/>
            <person name="Tracey A."/>
            <person name="Wood J."/>
            <person name="Formenti G."/>
            <person name="Howe K."/>
            <person name="Fedrigo O."/>
            <person name="Jarvis E.D."/>
        </authorList>
    </citation>
    <scope>NUCLEOTIDE SEQUENCE [LARGE SCALE GENOMIC DNA]</scope>
</reference>
<feature type="compositionally biased region" description="Polar residues" evidence="1">
    <location>
        <begin position="73"/>
        <end position="90"/>
    </location>
</feature>
<name>A0A3B4BZU7_PYGNA</name>
<dbReference type="Gene3D" id="6.10.300.20">
    <property type="match status" value="1"/>
</dbReference>
<dbReference type="CDD" id="cd06080">
    <property type="entry name" value="PWWP_MUM1-like"/>
    <property type="match status" value="1"/>
</dbReference>
<dbReference type="InterPro" id="IPR040263">
    <property type="entry name" value="PWP3A_3B_4"/>
</dbReference>
<reference evidence="4" key="3">
    <citation type="submission" date="2025-09" db="UniProtKB">
        <authorList>
            <consortium name="Ensembl"/>
        </authorList>
    </citation>
    <scope>IDENTIFICATION</scope>
</reference>
<evidence type="ECO:0000256" key="1">
    <source>
        <dbReference type="SAM" id="MobiDB-lite"/>
    </source>
</evidence>
<dbReference type="PANTHER" id="PTHR31333:SF6">
    <property type="entry name" value="MUM1 LIKE 1"/>
    <property type="match status" value="1"/>
</dbReference>
<sequence>MSSSEDTRSLRHRKNPERTCQAVTKVELERSASKRTGSITDNSKEAGADGPVPKKKTRGKVKQTGAEPAVPSHSASPTAVNGRLSPSSNGVGPAVPKQTTACLKMTKPQRGRRKKGEPPPEKGDGSNVSANGASLERLDSGPTARSAETEETPKRKARVRRGRCTKRTAELRSPTQTSTAVHSHATLCSSPQQNVPPLPTDLSPGPKTPKPSRRRPGPRLSSTPLSNTCLSRKPPDTAKTTSPRSNTANGHRKELELSPVRRSPSDVPARKTMRSRKPRAPDRRATQQKEKRKKKEQDTCDEPSVKRQRKKGGAKAEPQDQPTHRVRPRFELHDCELQEPELKETEQNLSSDLSIELSLMEEPEMINHSLSLQEDEEEEDEEELPSFLEQTNNQPSSIREGQCVWYKLRKYPFWPAIVKSVNHKNKKASIVFIDNFLFDKKRLKKGFNVSLRTLKPFDCKEYDQLVDIAKERYGASFTWCLELISDYRIRIGTREHYMSFLLDPHQAVGHMCWTSPKLTKLSSLPTGCGSFAGSFFEYFADDISCPVRMRYSEGSSELAFPSQQLLSEEQDDEEEQAEEPDEEQNRQPDEGHSKKLLPDRALAARNRANEKLVEFIVKKRGAENRLKAVISGQEPSKWLQALQSYSRSVGGLYLEDDRQVDKVYSYLDKLCEAAVKTSTRVENTDRIRFILDVLLPEAIIYAIAGVDRLSLDKAEEKYRRGPQHSNREREEFDMMIEQQMRVKAFAARPSP</sequence>
<dbReference type="GeneTree" id="ENSGT00390000001700"/>
<feature type="compositionally biased region" description="Polar residues" evidence="1">
    <location>
        <begin position="238"/>
        <end position="249"/>
    </location>
</feature>
<dbReference type="InterPro" id="IPR035504">
    <property type="entry name" value="MUM1-like_PWWP"/>
</dbReference>
<feature type="domain" description="MUM1-like PWWP" evidence="2">
    <location>
        <begin position="400"/>
        <end position="480"/>
    </location>
</feature>
<feature type="compositionally biased region" description="Acidic residues" evidence="1">
    <location>
        <begin position="568"/>
        <end position="582"/>
    </location>
</feature>
<dbReference type="AlphaFoldDB" id="A0A3B4BZU7"/>
<feature type="compositionally biased region" description="Basic residues" evidence="1">
    <location>
        <begin position="155"/>
        <end position="166"/>
    </location>
</feature>
<proteinExistence type="predicted"/>
<dbReference type="OMA" id="CESADQT"/>
<dbReference type="InterPro" id="IPR048795">
    <property type="entry name" value="PWP3A_3B_4_C"/>
</dbReference>
<dbReference type="Gene3D" id="2.30.30.140">
    <property type="match status" value="1"/>
</dbReference>
<reference evidence="4" key="2">
    <citation type="submission" date="2025-08" db="UniProtKB">
        <authorList>
            <consortium name="Ensembl"/>
        </authorList>
    </citation>
    <scope>IDENTIFICATION</scope>
</reference>
<dbReference type="Pfam" id="PF20884">
    <property type="entry name" value="MUM1-like_PWWP"/>
    <property type="match status" value="1"/>
</dbReference>
<organism evidence="4 5">
    <name type="scientific">Pygocentrus nattereri</name>
    <name type="common">Red-bellied piranha</name>
    <dbReference type="NCBI Taxonomy" id="42514"/>
    <lineage>
        <taxon>Eukaryota</taxon>
        <taxon>Metazoa</taxon>
        <taxon>Chordata</taxon>
        <taxon>Craniata</taxon>
        <taxon>Vertebrata</taxon>
        <taxon>Euteleostomi</taxon>
        <taxon>Actinopterygii</taxon>
        <taxon>Neopterygii</taxon>
        <taxon>Teleostei</taxon>
        <taxon>Ostariophysi</taxon>
        <taxon>Characiformes</taxon>
        <taxon>Characoidei</taxon>
        <taxon>Pygocentrus</taxon>
    </lineage>
</organism>
<feature type="region of interest" description="Disordered" evidence="1">
    <location>
        <begin position="1"/>
        <end position="330"/>
    </location>
</feature>
<dbReference type="Ensembl" id="ENSPNAT00000007634.2">
    <property type="protein sequence ID" value="ENSPNAP00000004071.2"/>
    <property type="gene ID" value="ENSPNAG00000010518.2"/>
</dbReference>
<dbReference type="Proteomes" id="UP001501920">
    <property type="component" value="Chromosome 2"/>
</dbReference>
<feature type="region of interest" description="Disordered" evidence="1">
    <location>
        <begin position="562"/>
        <end position="599"/>
    </location>
</feature>
<evidence type="ECO:0000313" key="4">
    <source>
        <dbReference type="Ensembl" id="ENSPNAP00000004071.2"/>
    </source>
</evidence>
<evidence type="ECO:0000259" key="3">
    <source>
        <dbReference type="Pfam" id="PF20886"/>
    </source>
</evidence>
<protein>
    <submittedName>
        <fullName evidence="4">Si:dkey-127k13.1</fullName>
    </submittedName>
</protein>
<feature type="compositionally biased region" description="Basic and acidic residues" evidence="1">
    <location>
        <begin position="583"/>
        <end position="598"/>
    </location>
</feature>
<evidence type="ECO:0000259" key="2">
    <source>
        <dbReference type="Pfam" id="PF20884"/>
    </source>
</evidence>
<dbReference type="PANTHER" id="PTHR31333">
    <property type="entry name" value="PWWP DOMAIN-CONTAINING DNA REPAIR FACTOR 3 FAMILY MEMBER"/>
    <property type="match status" value="1"/>
</dbReference>
<accession>A0A3B4BZU7</accession>
<feature type="compositionally biased region" description="Basic and acidic residues" evidence="1">
    <location>
        <begin position="279"/>
        <end position="289"/>
    </location>
</feature>
<feature type="compositionally biased region" description="Acidic residues" evidence="1">
    <location>
        <begin position="373"/>
        <end position="384"/>
    </location>
</feature>
<dbReference type="Pfam" id="PF20886">
    <property type="entry name" value="PWP3A-B_C"/>
    <property type="match status" value="1"/>
</dbReference>
<keyword evidence="5" id="KW-1185">Reference proteome</keyword>